<gene>
    <name evidence="1" type="ORF">XM52_26260</name>
</gene>
<evidence type="ECO:0000313" key="1">
    <source>
        <dbReference type="EMBL" id="KRS14994.1"/>
    </source>
</evidence>
<name>A0A0T5P1I9_9RHOB</name>
<keyword evidence="1" id="KW-0378">Hydrolase</keyword>
<dbReference type="InterPro" id="IPR050194">
    <property type="entry name" value="Glycosyltransferase_grp1"/>
</dbReference>
<dbReference type="STRING" id="540747.SAMN04488031_10523"/>
<dbReference type="EMBL" id="LAXI01000030">
    <property type="protein sequence ID" value="KRS14994.1"/>
    <property type="molecule type" value="Genomic_DNA"/>
</dbReference>
<sequence length="403" mass="43533">MKIAYILNTYPQPSQSFIRRELKGLERLGLSVDRIAMRRSDLPLKDPQDREELGRTSYVLEAGKVALLLSLLRALVGRPGTFAAAWKAAMGLAAVSPLGRVRHLIYLVEACHVLRLVQAGGVEHMHAHFGTNAAAVAMLVRVLGGPSYSFTVHGPEEFDAVHSLSLARKMEEAAFTVAVSSYGRSQLCRWLPHTAWSGVKVVHCGIDPEMFPEPGEMPDKGLRLVNIGRLSEQKGQLILMPVMSRVVGEVPEARLTLIGDGELRGALEAEISERGLGDHVTLAGWQAEDEVRDALAGCHALVLPSFAEGLPMVIMEAMAAGRPVISTYVAGIPELVQEGVTGWLVPAGDDAALAEAVLALEAMSAEERAALGRAGRARVLERHDMYREAEKLAGHFRAAVDRG</sequence>
<dbReference type="AlphaFoldDB" id="A0A0T5P1I9"/>
<organism evidence="1 2">
    <name type="scientific">Roseovarius indicus</name>
    <dbReference type="NCBI Taxonomy" id="540747"/>
    <lineage>
        <taxon>Bacteria</taxon>
        <taxon>Pseudomonadati</taxon>
        <taxon>Pseudomonadota</taxon>
        <taxon>Alphaproteobacteria</taxon>
        <taxon>Rhodobacterales</taxon>
        <taxon>Roseobacteraceae</taxon>
        <taxon>Roseovarius</taxon>
    </lineage>
</organism>
<dbReference type="Proteomes" id="UP000051401">
    <property type="component" value="Unassembled WGS sequence"/>
</dbReference>
<dbReference type="SUPFAM" id="SSF53756">
    <property type="entry name" value="UDP-Glycosyltransferase/glycogen phosphorylase"/>
    <property type="match status" value="1"/>
</dbReference>
<protein>
    <submittedName>
        <fullName evidence="1">Glycoside hydrolase</fullName>
    </submittedName>
</protein>
<dbReference type="GO" id="GO:0016787">
    <property type="term" value="F:hydrolase activity"/>
    <property type="evidence" value="ECO:0007669"/>
    <property type="project" value="UniProtKB-KW"/>
</dbReference>
<dbReference type="GO" id="GO:0016757">
    <property type="term" value="F:glycosyltransferase activity"/>
    <property type="evidence" value="ECO:0007669"/>
    <property type="project" value="TreeGrafter"/>
</dbReference>
<proteinExistence type="predicted"/>
<accession>A0A0T5P1I9</accession>
<dbReference type="PANTHER" id="PTHR45947:SF15">
    <property type="entry name" value="TEICHURONIC ACID BIOSYNTHESIS GLYCOSYLTRANSFERASE TUAC-RELATED"/>
    <property type="match status" value="1"/>
</dbReference>
<keyword evidence="2" id="KW-1185">Reference proteome</keyword>
<dbReference type="RefSeq" id="WP_057821196.1">
    <property type="nucleotide sequence ID" value="NZ_CP031598.1"/>
</dbReference>
<reference evidence="1 2" key="1">
    <citation type="submission" date="2015-04" db="EMBL/GenBank/DDBJ databases">
        <title>The draft genome sequence of Roseovarius indicus B108T.</title>
        <authorList>
            <person name="Li G."/>
            <person name="Lai Q."/>
            <person name="Shao Z."/>
            <person name="Yan P."/>
        </authorList>
    </citation>
    <scope>NUCLEOTIDE SEQUENCE [LARGE SCALE GENOMIC DNA]</scope>
    <source>
        <strain evidence="1 2">B108</strain>
    </source>
</reference>
<comment type="caution">
    <text evidence="1">The sequence shown here is derived from an EMBL/GenBank/DDBJ whole genome shotgun (WGS) entry which is preliminary data.</text>
</comment>
<dbReference type="Pfam" id="PF13692">
    <property type="entry name" value="Glyco_trans_1_4"/>
    <property type="match status" value="1"/>
</dbReference>
<dbReference type="Gene3D" id="3.40.50.2000">
    <property type="entry name" value="Glycogen Phosphorylase B"/>
    <property type="match status" value="2"/>
</dbReference>
<dbReference type="PATRIC" id="fig|540747.5.peg.4010"/>
<evidence type="ECO:0000313" key="2">
    <source>
        <dbReference type="Proteomes" id="UP000051401"/>
    </source>
</evidence>
<dbReference type="PANTHER" id="PTHR45947">
    <property type="entry name" value="SULFOQUINOVOSYL TRANSFERASE SQD2"/>
    <property type="match status" value="1"/>
</dbReference>
<dbReference type="OrthoDB" id="9790710at2"/>